<reference evidence="1 2" key="1">
    <citation type="journal article" date="2013" name="PLoS Genet.">
        <title>Distinctive expansion of potential virulence genes in the genome of the oomycete fish pathogen Saprolegnia parasitica.</title>
        <authorList>
            <person name="Jiang R.H."/>
            <person name="de Bruijn I."/>
            <person name="Haas B.J."/>
            <person name="Belmonte R."/>
            <person name="Lobach L."/>
            <person name="Christie J."/>
            <person name="van den Ackerveken G."/>
            <person name="Bottin A."/>
            <person name="Bulone V."/>
            <person name="Diaz-Moreno S.M."/>
            <person name="Dumas B."/>
            <person name="Fan L."/>
            <person name="Gaulin E."/>
            <person name="Govers F."/>
            <person name="Grenville-Briggs L.J."/>
            <person name="Horner N.R."/>
            <person name="Levin J.Z."/>
            <person name="Mammella M."/>
            <person name="Meijer H.J."/>
            <person name="Morris P."/>
            <person name="Nusbaum C."/>
            <person name="Oome S."/>
            <person name="Phillips A.J."/>
            <person name="van Rooyen D."/>
            <person name="Rzeszutek E."/>
            <person name="Saraiva M."/>
            <person name="Secombes C.J."/>
            <person name="Seidl M.F."/>
            <person name="Snel B."/>
            <person name="Stassen J.H."/>
            <person name="Sykes S."/>
            <person name="Tripathy S."/>
            <person name="van den Berg H."/>
            <person name="Vega-Arreguin J.C."/>
            <person name="Wawra S."/>
            <person name="Young S.K."/>
            <person name="Zeng Q."/>
            <person name="Dieguez-Uribeondo J."/>
            <person name="Russ C."/>
            <person name="Tyler B.M."/>
            <person name="van West P."/>
        </authorList>
    </citation>
    <scope>NUCLEOTIDE SEQUENCE [LARGE SCALE GENOMIC DNA]</scope>
    <source>
        <strain evidence="1 2">CBS 223.65</strain>
    </source>
</reference>
<dbReference type="VEuPathDB" id="FungiDB:SPRG_17747"/>
<dbReference type="GeneID" id="24139277"/>
<protein>
    <submittedName>
        <fullName evidence="1">Uncharacterized protein</fullName>
    </submittedName>
</protein>
<dbReference type="RefSeq" id="XP_012212549.1">
    <property type="nucleotide sequence ID" value="XM_012357159.1"/>
</dbReference>
<keyword evidence="2" id="KW-1185">Reference proteome</keyword>
<dbReference type="KEGG" id="spar:SPRG_17747"/>
<accession>A0A067BF68</accession>
<name>A0A067BF68_SAPPC</name>
<gene>
    <name evidence="1" type="ORF">SPRG_17747</name>
</gene>
<dbReference type="AlphaFoldDB" id="A0A067BF68"/>
<organism evidence="1 2">
    <name type="scientific">Saprolegnia parasitica (strain CBS 223.65)</name>
    <dbReference type="NCBI Taxonomy" id="695850"/>
    <lineage>
        <taxon>Eukaryota</taxon>
        <taxon>Sar</taxon>
        <taxon>Stramenopiles</taxon>
        <taxon>Oomycota</taxon>
        <taxon>Saprolegniomycetes</taxon>
        <taxon>Saprolegniales</taxon>
        <taxon>Saprolegniaceae</taxon>
        <taxon>Saprolegnia</taxon>
    </lineage>
</organism>
<dbReference type="EMBL" id="KK583951">
    <property type="protein sequence ID" value="KDO16743.1"/>
    <property type="molecule type" value="Genomic_DNA"/>
</dbReference>
<proteinExistence type="predicted"/>
<evidence type="ECO:0000313" key="1">
    <source>
        <dbReference type="EMBL" id="KDO16743.1"/>
    </source>
</evidence>
<dbReference type="Proteomes" id="UP000030745">
    <property type="component" value="Unassembled WGS sequence"/>
</dbReference>
<sequence>MSGPWEPSAALRQNVDKSLLRVRSDLEAHAVAIRWGLAAAMAGVACLRVRSSPAVRALLL</sequence>
<evidence type="ECO:0000313" key="2">
    <source>
        <dbReference type="Proteomes" id="UP000030745"/>
    </source>
</evidence>